<reference evidence="1" key="1">
    <citation type="submission" date="2019-08" db="EMBL/GenBank/DDBJ databases">
        <authorList>
            <person name="Kucharzyk K."/>
            <person name="Murdoch R.W."/>
            <person name="Higgins S."/>
            <person name="Loffler F."/>
        </authorList>
    </citation>
    <scope>NUCLEOTIDE SEQUENCE</scope>
</reference>
<protein>
    <submittedName>
        <fullName evidence="1">Uncharacterized protein</fullName>
    </submittedName>
</protein>
<sequence length="52" mass="6024">MKPARTNLPGIYKIIDKTKLIMVKDDMAFITFDCRTIPKRYIEVFSGRFGIA</sequence>
<dbReference type="AlphaFoldDB" id="A0A645E6H9"/>
<gene>
    <name evidence="1" type="ORF">SDC9_143576</name>
</gene>
<organism evidence="1">
    <name type="scientific">bioreactor metagenome</name>
    <dbReference type="NCBI Taxonomy" id="1076179"/>
    <lineage>
        <taxon>unclassified sequences</taxon>
        <taxon>metagenomes</taxon>
        <taxon>ecological metagenomes</taxon>
    </lineage>
</organism>
<accession>A0A645E6H9</accession>
<proteinExistence type="predicted"/>
<comment type="caution">
    <text evidence="1">The sequence shown here is derived from an EMBL/GenBank/DDBJ whole genome shotgun (WGS) entry which is preliminary data.</text>
</comment>
<dbReference type="EMBL" id="VSSQ01042796">
    <property type="protein sequence ID" value="MPM96413.1"/>
    <property type="molecule type" value="Genomic_DNA"/>
</dbReference>
<name>A0A645E6H9_9ZZZZ</name>
<evidence type="ECO:0000313" key="1">
    <source>
        <dbReference type="EMBL" id="MPM96413.1"/>
    </source>
</evidence>